<dbReference type="EMBL" id="UINC01012766">
    <property type="protein sequence ID" value="SVA55552.1"/>
    <property type="molecule type" value="Genomic_DNA"/>
</dbReference>
<name>A0A381WT66_9ZZZZ</name>
<sequence>MIINYQGILLFSIFVMFAFQCEKNHNTIAPNG</sequence>
<proteinExistence type="predicted"/>
<feature type="non-terminal residue" evidence="1">
    <location>
        <position position="32"/>
    </location>
</feature>
<reference evidence="1" key="1">
    <citation type="submission" date="2018-05" db="EMBL/GenBank/DDBJ databases">
        <authorList>
            <person name="Lanie J.A."/>
            <person name="Ng W.-L."/>
            <person name="Kazmierczak K.M."/>
            <person name="Andrzejewski T.M."/>
            <person name="Davidsen T.M."/>
            <person name="Wayne K.J."/>
            <person name="Tettelin H."/>
            <person name="Glass J.I."/>
            <person name="Rusch D."/>
            <person name="Podicherti R."/>
            <person name="Tsui H.-C.T."/>
            <person name="Winkler M.E."/>
        </authorList>
    </citation>
    <scope>NUCLEOTIDE SEQUENCE</scope>
</reference>
<organism evidence="1">
    <name type="scientific">marine metagenome</name>
    <dbReference type="NCBI Taxonomy" id="408172"/>
    <lineage>
        <taxon>unclassified sequences</taxon>
        <taxon>metagenomes</taxon>
        <taxon>ecological metagenomes</taxon>
    </lineage>
</organism>
<dbReference type="AlphaFoldDB" id="A0A381WT66"/>
<gene>
    <name evidence="1" type="ORF">METZ01_LOCUS108406</name>
</gene>
<protein>
    <submittedName>
        <fullName evidence="1">Uncharacterized protein</fullName>
    </submittedName>
</protein>
<evidence type="ECO:0000313" key="1">
    <source>
        <dbReference type="EMBL" id="SVA55552.1"/>
    </source>
</evidence>
<accession>A0A381WT66</accession>